<evidence type="ECO:0000313" key="7">
    <source>
        <dbReference type="Proteomes" id="UP001164746"/>
    </source>
</evidence>
<organism evidence="6 7">
    <name type="scientific">Mya arenaria</name>
    <name type="common">Soft-shell clam</name>
    <dbReference type="NCBI Taxonomy" id="6604"/>
    <lineage>
        <taxon>Eukaryota</taxon>
        <taxon>Metazoa</taxon>
        <taxon>Spiralia</taxon>
        <taxon>Lophotrochozoa</taxon>
        <taxon>Mollusca</taxon>
        <taxon>Bivalvia</taxon>
        <taxon>Autobranchia</taxon>
        <taxon>Heteroconchia</taxon>
        <taxon>Euheterodonta</taxon>
        <taxon>Imparidentia</taxon>
        <taxon>Neoheterodontei</taxon>
        <taxon>Myida</taxon>
        <taxon>Myoidea</taxon>
        <taxon>Myidae</taxon>
        <taxon>Mya</taxon>
    </lineage>
</organism>
<dbReference type="PANTHER" id="PTHR10044:SF139">
    <property type="entry name" value="DEATH-ASSOCIATED INHIBITOR OF APOPTOSIS 2"/>
    <property type="match status" value="1"/>
</dbReference>
<keyword evidence="2" id="KW-0862">Zinc</keyword>
<dbReference type="Proteomes" id="UP001164746">
    <property type="component" value="Chromosome 6"/>
</dbReference>
<dbReference type="Pfam" id="PF13920">
    <property type="entry name" value="zf-C3HC4_3"/>
    <property type="match status" value="1"/>
</dbReference>
<dbReference type="EMBL" id="CP111017">
    <property type="protein sequence ID" value="WAR08509.1"/>
    <property type="molecule type" value="Genomic_DNA"/>
</dbReference>
<dbReference type="SUPFAM" id="SSF57850">
    <property type="entry name" value="RING/U-box"/>
    <property type="match status" value="1"/>
</dbReference>
<evidence type="ECO:0000259" key="5">
    <source>
        <dbReference type="PROSITE" id="PS50089"/>
    </source>
</evidence>
<evidence type="ECO:0000256" key="1">
    <source>
        <dbReference type="ARBA" id="ARBA00022771"/>
    </source>
</evidence>
<sequence length="177" mass="19394">MKSQKDCFHSSSDNSASQQQQESMQAAAEFGYSEENIAIAASLFRERNVVSSKLRGSDLVSILMEMEDDPDLGLNVNVSESCSPTSPSNNADVEGDDLQNLVLENDRLKALYDCKICLDNRADVIFLPCGHIVSCPQCAPALDLCPVCRKSIMGLVKAQFANKRNYVDNDYGECDAL</sequence>
<accession>A0ABY7EJC5</accession>
<feature type="domain" description="RING-type" evidence="5">
    <location>
        <begin position="114"/>
        <end position="149"/>
    </location>
</feature>
<gene>
    <name evidence="6" type="ORF">MAR_018467</name>
</gene>
<dbReference type="SMART" id="SM00184">
    <property type="entry name" value="RING"/>
    <property type="match status" value="1"/>
</dbReference>
<evidence type="ECO:0000256" key="2">
    <source>
        <dbReference type="ARBA" id="ARBA00022833"/>
    </source>
</evidence>
<protein>
    <submittedName>
        <fullName evidence="6">BIRC7-like protein</fullName>
    </submittedName>
</protein>
<dbReference type="PROSITE" id="PS50089">
    <property type="entry name" value="ZF_RING_2"/>
    <property type="match status" value="1"/>
</dbReference>
<feature type="region of interest" description="Disordered" evidence="4">
    <location>
        <begin position="1"/>
        <end position="27"/>
    </location>
</feature>
<dbReference type="InterPro" id="IPR050784">
    <property type="entry name" value="IAP"/>
</dbReference>
<dbReference type="InterPro" id="IPR011029">
    <property type="entry name" value="DEATH-like_dom_sf"/>
</dbReference>
<keyword evidence="1 3" id="KW-0863">Zinc-finger</keyword>
<dbReference type="Gene3D" id="1.10.1170.10">
    <property type="entry name" value="Inhibitor Of Apoptosis Protein (2mihbC-IAP-1), Chain A"/>
    <property type="match status" value="1"/>
</dbReference>
<reference evidence="6" key="1">
    <citation type="submission" date="2022-11" db="EMBL/GenBank/DDBJ databases">
        <title>Centuries of genome instability and evolution in soft-shell clam transmissible cancer (bioRxiv).</title>
        <authorList>
            <person name="Hart S.F.M."/>
            <person name="Yonemitsu M.A."/>
            <person name="Giersch R.M."/>
            <person name="Beal B.F."/>
            <person name="Arriagada G."/>
            <person name="Davis B.W."/>
            <person name="Ostrander E.A."/>
            <person name="Goff S.P."/>
            <person name="Metzger M.J."/>
        </authorList>
    </citation>
    <scope>NUCLEOTIDE SEQUENCE</scope>
    <source>
        <strain evidence="6">MELC-2E11</strain>
        <tissue evidence="6">Siphon/mantle</tissue>
    </source>
</reference>
<keyword evidence="7" id="KW-1185">Reference proteome</keyword>
<name>A0ABY7EJC5_MYAAR</name>
<dbReference type="CDD" id="cd16510">
    <property type="entry name" value="RING-HC_IAPs"/>
    <property type="match status" value="1"/>
</dbReference>
<feature type="compositionally biased region" description="Low complexity" evidence="4">
    <location>
        <begin position="10"/>
        <end position="27"/>
    </location>
</feature>
<dbReference type="PANTHER" id="PTHR10044">
    <property type="entry name" value="INHIBITOR OF APOPTOSIS"/>
    <property type="match status" value="1"/>
</dbReference>
<evidence type="ECO:0000313" key="6">
    <source>
        <dbReference type="EMBL" id="WAR08509.1"/>
    </source>
</evidence>
<dbReference type="Gene3D" id="1.10.533.10">
    <property type="entry name" value="Death Domain, Fas"/>
    <property type="match status" value="1"/>
</dbReference>
<keyword evidence="1 3" id="KW-0479">Metal-binding</keyword>
<evidence type="ECO:0000256" key="3">
    <source>
        <dbReference type="PROSITE-ProRule" id="PRU00175"/>
    </source>
</evidence>
<proteinExistence type="predicted"/>
<evidence type="ECO:0000256" key="4">
    <source>
        <dbReference type="SAM" id="MobiDB-lite"/>
    </source>
</evidence>
<dbReference type="InterPro" id="IPR001841">
    <property type="entry name" value="Znf_RING"/>
</dbReference>